<accession>A0A060HFS2</accession>
<evidence type="ECO:0000256" key="1">
    <source>
        <dbReference type="SAM" id="Phobius"/>
    </source>
</evidence>
<keyword evidence="1" id="KW-0472">Membrane</keyword>
<dbReference type="Gene3D" id="2.40.50.120">
    <property type="match status" value="1"/>
</dbReference>
<evidence type="ECO:0000313" key="2">
    <source>
        <dbReference type="EMBL" id="AIC15444.1"/>
    </source>
</evidence>
<dbReference type="InterPro" id="IPR008993">
    <property type="entry name" value="TIMP-like_OB-fold"/>
</dbReference>
<sequence length="181" mass="19382">MSRIAFLVLVFFCMLCMVTLSNVPKAQACSCSGPRPPDEMFEKSTAVFAGTVVSIETGDYSRTVHFGVERAWKGVSARTLALTTAGSGASCGYDFDKGKEYVVYAHGSEESSLEASMCSRTQLLADAYDDLAYLGEGYIPAPGQPIVVKEPGDPFLPFIGIGVAVTAAIVLFTLRKSKQQK</sequence>
<name>A0A060HFS2_9ARCH</name>
<dbReference type="AlphaFoldDB" id="A0A060HFS2"/>
<dbReference type="STRING" id="926571.NVIE_012110"/>
<dbReference type="KEGG" id="nvn:NVIE_012110"/>
<keyword evidence="1" id="KW-1133">Transmembrane helix</keyword>
<dbReference type="EMBL" id="CP007536">
    <property type="protein sequence ID" value="AIC15444.1"/>
    <property type="molecule type" value="Genomic_DNA"/>
</dbReference>
<reference evidence="2 3" key="1">
    <citation type="journal article" date="2014" name="Int. J. Syst. Evol. Microbiol.">
        <title>Nitrososphaera viennensis gen. nov., sp. nov., an aerobic and mesophilic, ammonia-oxidizing archaeon from soil and a member of the archaeal phylum Thaumarchaeota.</title>
        <authorList>
            <person name="Stieglmeier M."/>
            <person name="Klingl A."/>
            <person name="Alves R.J."/>
            <person name="Rittmann S.K."/>
            <person name="Melcher M."/>
            <person name="Leisch N."/>
            <person name="Schleper C."/>
        </authorList>
    </citation>
    <scope>NUCLEOTIDE SEQUENCE [LARGE SCALE GENOMIC DNA]</scope>
    <source>
        <strain evidence="2">EN76</strain>
    </source>
</reference>
<dbReference type="OrthoDB" id="380691at2157"/>
<feature type="transmembrane region" description="Helical" evidence="1">
    <location>
        <begin position="155"/>
        <end position="174"/>
    </location>
</feature>
<dbReference type="SUPFAM" id="SSF50242">
    <property type="entry name" value="TIMP-like"/>
    <property type="match status" value="1"/>
</dbReference>
<dbReference type="GeneID" id="74946470"/>
<dbReference type="HOGENOM" id="CLU_113253_0_0_2"/>
<dbReference type="Proteomes" id="UP000027093">
    <property type="component" value="Chromosome"/>
</dbReference>
<dbReference type="RefSeq" id="WP_075054447.1">
    <property type="nucleotide sequence ID" value="NZ_CP007536.1"/>
</dbReference>
<gene>
    <name evidence="2" type="ORF">NVIE_012110</name>
</gene>
<organism evidence="2 3">
    <name type="scientific">Nitrososphaera viennensis EN76</name>
    <dbReference type="NCBI Taxonomy" id="926571"/>
    <lineage>
        <taxon>Archaea</taxon>
        <taxon>Nitrososphaerota</taxon>
        <taxon>Nitrososphaeria</taxon>
        <taxon>Nitrososphaerales</taxon>
        <taxon>Nitrososphaeraceae</taxon>
        <taxon>Nitrososphaera</taxon>
    </lineage>
</organism>
<evidence type="ECO:0000313" key="3">
    <source>
        <dbReference type="Proteomes" id="UP000027093"/>
    </source>
</evidence>
<protein>
    <recommendedName>
        <fullName evidence="4">Tissue inhibitor of metalloproteinase</fullName>
    </recommendedName>
</protein>
<keyword evidence="1" id="KW-0812">Transmembrane</keyword>
<keyword evidence="3" id="KW-1185">Reference proteome</keyword>
<proteinExistence type="predicted"/>
<evidence type="ECO:0008006" key="4">
    <source>
        <dbReference type="Google" id="ProtNLM"/>
    </source>
</evidence>